<feature type="transmembrane region" description="Helical" evidence="2">
    <location>
        <begin position="337"/>
        <end position="363"/>
    </location>
</feature>
<feature type="compositionally biased region" description="Basic and acidic residues" evidence="1">
    <location>
        <begin position="416"/>
        <end position="429"/>
    </location>
</feature>
<dbReference type="EMBL" id="ML122340">
    <property type="protein sequence ID" value="RPD52783.1"/>
    <property type="molecule type" value="Genomic_DNA"/>
</dbReference>
<proteinExistence type="predicted"/>
<keyword evidence="2" id="KW-0812">Transmembrane</keyword>
<keyword evidence="2" id="KW-1133">Transmembrane helix</keyword>
<keyword evidence="2" id="KW-0472">Membrane</keyword>
<dbReference type="Proteomes" id="UP000313359">
    <property type="component" value="Unassembled WGS sequence"/>
</dbReference>
<feature type="transmembrane region" description="Helical" evidence="2">
    <location>
        <begin position="89"/>
        <end position="112"/>
    </location>
</feature>
<feature type="transmembrane region" description="Helical" evidence="2">
    <location>
        <begin position="300"/>
        <end position="325"/>
    </location>
</feature>
<evidence type="ECO:0000313" key="3">
    <source>
        <dbReference type="EMBL" id="RPD52783.1"/>
    </source>
</evidence>
<gene>
    <name evidence="3" type="ORF">L227DRAFT_439915</name>
</gene>
<evidence type="ECO:0000256" key="1">
    <source>
        <dbReference type="SAM" id="MobiDB-lite"/>
    </source>
</evidence>
<feature type="transmembrane region" description="Helical" evidence="2">
    <location>
        <begin position="257"/>
        <end position="279"/>
    </location>
</feature>
<dbReference type="AlphaFoldDB" id="A0A5C2RMQ7"/>
<keyword evidence="4" id="KW-1185">Reference proteome</keyword>
<feature type="region of interest" description="Disordered" evidence="1">
    <location>
        <begin position="408"/>
        <end position="429"/>
    </location>
</feature>
<reference evidence="3" key="1">
    <citation type="journal article" date="2018" name="Genome Biol. Evol.">
        <title>Genomics and development of Lentinus tigrinus, a white-rot wood-decaying mushroom with dimorphic fruiting bodies.</title>
        <authorList>
            <person name="Wu B."/>
            <person name="Xu Z."/>
            <person name="Knudson A."/>
            <person name="Carlson A."/>
            <person name="Chen N."/>
            <person name="Kovaka S."/>
            <person name="LaButti K."/>
            <person name="Lipzen A."/>
            <person name="Pennachio C."/>
            <person name="Riley R."/>
            <person name="Schakwitz W."/>
            <person name="Umezawa K."/>
            <person name="Ohm R.A."/>
            <person name="Grigoriev I.V."/>
            <person name="Nagy L.G."/>
            <person name="Gibbons J."/>
            <person name="Hibbett D."/>
        </authorList>
    </citation>
    <scope>NUCLEOTIDE SEQUENCE [LARGE SCALE GENOMIC DNA]</scope>
    <source>
        <strain evidence="3">ALCF2SS1-6</strain>
    </source>
</reference>
<organism evidence="3 4">
    <name type="scientific">Lentinus tigrinus ALCF2SS1-6</name>
    <dbReference type="NCBI Taxonomy" id="1328759"/>
    <lineage>
        <taxon>Eukaryota</taxon>
        <taxon>Fungi</taxon>
        <taxon>Dikarya</taxon>
        <taxon>Basidiomycota</taxon>
        <taxon>Agaricomycotina</taxon>
        <taxon>Agaricomycetes</taxon>
        <taxon>Polyporales</taxon>
        <taxon>Polyporaceae</taxon>
        <taxon>Lentinus</taxon>
    </lineage>
</organism>
<protein>
    <recommendedName>
        <fullName evidence="5">Transmembrane protein</fullName>
    </recommendedName>
</protein>
<accession>A0A5C2RMQ7</accession>
<evidence type="ECO:0000313" key="4">
    <source>
        <dbReference type="Proteomes" id="UP000313359"/>
    </source>
</evidence>
<evidence type="ECO:0008006" key="5">
    <source>
        <dbReference type="Google" id="ProtNLM"/>
    </source>
</evidence>
<dbReference type="OrthoDB" id="3214103at2759"/>
<evidence type="ECO:0000256" key="2">
    <source>
        <dbReference type="SAM" id="Phobius"/>
    </source>
</evidence>
<name>A0A5C2RMQ7_9APHY</name>
<feature type="transmembrane region" description="Helical" evidence="2">
    <location>
        <begin position="55"/>
        <end position="77"/>
    </location>
</feature>
<feature type="transmembrane region" description="Helical" evidence="2">
    <location>
        <begin position="200"/>
        <end position="218"/>
    </location>
</feature>
<sequence length="456" mass="49416">MDPHLNVWSRRAPTYLNVSEAAVANLSQTVNATLQQVVIGITYEGSYLKESLVDIVILTMFFGLFTVLTVVAAYVLFLKGIAQKATSLMLVAIIAMWVSTVAYWVATLLAAVETQTILRDMMTQMLVKVSHVQSCVGDASSGQLPLSACQAEGSLAEVSDYSKAYATQQCTGTAALTVNVIIGDAIVWWRAWVLWSDHRIVLYTWCTLILATMVTGIVDTKDACMPEATLFSITSPFAPGSEVLSIGSLFGADGWGIAAAILSLLTNMVATILIAYRAWEHRLFIMSHLKGCSTRSQVERTLALLVESGILYCALWVIIVVYQFVALKLGESAFAYGFYYVMGGCLIPLIGMYPTLIIILCALDKSLHERSHNDARMSSPAFASPLGRQTLSEISSTPPTSITVNASGLTSFGPSERCEADRRDGSAESRTDVLRLGDKLSYVSTCDESIDSTGKI</sequence>